<feature type="signal peptide" evidence="1">
    <location>
        <begin position="1"/>
        <end position="18"/>
    </location>
</feature>
<keyword evidence="1" id="KW-0732">Signal</keyword>
<dbReference type="EMBL" id="GGFL01009292">
    <property type="protein sequence ID" value="MBW73470.1"/>
    <property type="molecule type" value="Transcribed_RNA"/>
</dbReference>
<reference evidence="2" key="1">
    <citation type="submission" date="2018-01" db="EMBL/GenBank/DDBJ databases">
        <title>An insight into the sialome of Amazonian anophelines.</title>
        <authorList>
            <person name="Ribeiro J.M."/>
            <person name="Scarpassa V."/>
            <person name="Calvo E."/>
        </authorList>
    </citation>
    <scope>NUCLEOTIDE SEQUENCE</scope>
</reference>
<dbReference type="AlphaFoldDB" id="A0A2M4D7B9"/>
<sequence>MAVRVVFVSFLTVLIVLGSISSMSGLPAGRVPPAAVGGLSCTLRSISRSASDGSAYVSSTCRTSRFWMLCGISRSINFLFFNMRKLVSSSTIECLPSIPSNSTLIKNSRINPPGSIRLKNVSLIAISHTTQAWLLLSTISRGMVMLIGIR</sequence>
<name>A0A2M4D7B9_ANODA</name>
<proteinExistence type="predicted"/>
<feature type="chain" id="PRO_5014746911" evidence="1">
    <location>
        <begin position="19"/>
        <end position="150"/>
    </location>
</feature>
<organism evidence="2">
    <name type="scientific">Anopheles darlingi</name>
    <name type="common">Mosquito</name>
    <dbReference type="NCBI Taxonomy" id="43151"/>
    <lineage>
        <taxon>Eukaryota</taxon>
        <taxon>Metazoa</taxon>
        <taxon>Ecdysozoa</taxon>
        <taxon>Arthropoda</taxon>
        <taxon>Hexapoda</taxon>
        <taxon>Insecta</taxon>
        <taxon>Pterygota</taxon>
        <taxon>Neoptera</taxon>
        <taxon>Endopterygota</taxon>
        <taxon>Diptera</taxon>
        <taxon>Nematocera</taxon>
        <taxon>Culicoidea</taxon>
        <taxon>Culicidae</taxon>
        <taxon>Anophelinae</taxon>
        <taxon>Anopheles</taxon>
    </lineage>
</organism>
<protein>
    <submittedName>
        <fullName evidence="2">Putative secreted protein</fullName>
    </submittedName>
</protein>
<accession>A0A2M4D7B9</accession>
<evidence type="ECO:0000313" key="2">
    <source>
        <dbReference type="EMBL" id="MBW73470.1"/>
    </source>
</evidence>
<evidence type="ECO:0000256" key="1">
    <source>
        <dbReference type="SAM" id="SignalP"/>
    </source>
</evidence>